<protein>
    <recommendedName>
        <fullName evidence="1">FAD/NAD(P)-binding domain-containing protein</fullName>
    </recommendedName>
</protein>
<proteinExistence type="predicted"/>
<organism evidence="2 3">
    <name type="scientific">Staphylotrichum longicolle</name>
    <dbReference type="NCBI Taxonomy" id="669026"/>
    <lineage>
        <taxon>Eukaryota</taxon>
        <taxon>Fungi</taxon>
        <taxon>Dikarya</taxon>
        <taxon>Ascomycota</taxon>
        <taxon>Pezizomycotina</taxon>
        <taxon>Sordariomycetes</taxon>
        <taxon>Sordariomycetidae</taxon>
        <taxon>Sordariales</taxon>
        <taxon>Chaetomiaceae</taxon>
        <taxon>Staphylotrichum</taxon>
    </lineage>
</organism>
<dbReference type="GO" id="GO:0050660">
    <property type="term" value="F:flavin adenine dinucleotide binding"/>
    <property type="evidence" value="ECO:0007669"/>
    <property type="project" value="TreeGrafter"/>
</dbReference>
<keyword evidence="3" id="KW-1185">Reference proteome</keyword>
<gene>
    <name evidence="2" type="ORF">NEMBOFW57_010383</name>
</gene>
<dbReference type="EMBL" id="JAHCVI010000006">
    <property type="protein sequence ID" value="KAG7284025.1"/>
    <property type="molecule type" value="Genomic_DNA"/>
</dbReference>
<sequence length="344" mass="36214">MAGTLRNVVVVGGSYVGVPRFAISSGHEHKAFIPLSSVFAGTPEPARHQVARARAVALQPHSLTLDREWQGSKTIPFDYLVVATGTRLAAPGTMPDDDKPPSVRYLQAYQTGIRNAQSILVIGGGAVGVQMACDLKELYPTKSITLVHSRDQLMPAYHPALSNLIKSRFAELGINLVTGSRVVLPPGGFPNTASAAGPVTVNLTSGRALTADFVITATGQTPNTQFLATLPASSQDSLINPANGFIRVQPTLQFADPRYPHLFAVGDIADSGAHKAARPGMVQAAVAARNIAALVGGKEGEGGERLVVQPAGIHLTLGLTRNVIFRNPNTAEGDTEPTIKLKDE</sequence>
<comment type="caution">
    <text evidence="2">The sequence shown here is derived from an EMBL/GenBank/DDBJ whole genome shotgun (WGS) entry which is preliminary data.</text>
</comment>
<dbReference type="PANTHER" id="PTHR43735:SF11">
    <property type="entry name" value="HYPOTHETICAL OXIDOREDUCTASE (EUROFUNG)"/>
    <property type="match status" value="1"/>
</dbReference>
<dbReference type="InterPro" id="IPR036188">
    <property type="entry name" value="FAD/NAD-bd_sf"/>
</dbReference>
<dbReference type="Gene3D" id="3.50.50.100">
    <property type="match status" value="1"/>
</dbReference>
<evidence type="ECO:0000313" key="3">
    <source>
        <dbReference type="Proteomes" id="UP001197093"/>
    </source>
</evidence>
<dbReference type="GO" id="GO:0005737">
    <property type="term" value="C:cytoplasm"/>
    <property type="evidence" value="ECO:0007669"/>
    <property type="project" value="TreeGrafter"/>
</dbReference>
<dbReference type="GO" id="GO:0004174">
    <property type="term" value="F:electron-transferring-flavoprotein dehydrogenase activity"/>
    <property type="evidence" value="ECO:0007669"/>
    <property type="project" value="TreeGrafter"/>
</dbReference>
<evidence type="ECO:0000313" key="2">
    <source>
        <dbReference type="EMBL" id="KAG7284025.1"/>
    </source>
</evidence>
<dbReference type="Pfam" id="PF07992">
    <property type="entry name" value="Pyr_redox_2"/>
    <property type="match status" value="1"/>
</dbReference>
<accession>A0AAD4HV83</accession>
<dbReference type="PRINTS" id="PR00368">
    <property type="entry name" value="FADPNR"/>
</dbReference>
<dbReference type="AlphaFoldDB" id="A0AAD4HV83"/>
<dbReference type="InterPro" id="IPR023753">
    <property type="entry name" value="FAD/NAD-binding_dom"/>
</dbReference>
<evidence type="ECO:0000259" key="1">
    <source>
        <dbReference type="Pfam" id="PF07992"/>
    </source>
</evidence>
<dbReference type="PRINTS" id="PR00411">
    <property type="entry name" value="PNDRDTASEI"/>
</dbReference>
<dbReference type="PANTHER" id="PTHR43735">
    <property type="entry name" value="APOPTOSIS-INDUCING FACTOR 1"/>
    <property type="match status" value="1"/>
</dbReference>
<dbReference type="SUPFAM" id="SSF51905">
    <property type="entry name" value="FAD/NAD(P)-binding domain"/>
    <property type="match status" value="1"/>
</dbReference>
<dbReference type="Proteomes" id="UP001197093">
    <property type="component" value="Unassembled WGS sequence"/>
</dbReference>
<reference evidence="2" key="1">
    <citation type="submission" date="2023-02" db="EMBL/GenBank/DDBJ databases">
        <authorList>
            <person name="Palmer J.M."/>
        </authorList>
    </citation>
    <scope>NUCLEOTIDE SEQUENCE</scope>
    <source>
        <strain evidence="2">FW57</strain>
    </source>
</reference>
<feature type="domain" description="FAD/NAD(P)-binding" evidence="1">
    <location>
        <begin position="70"/>
        <end position="287"/>
    </location>
</feature>
<name>A0AAD4HV83_9PEZI</name>